<dbReference type="Proteomes" id="UP000184603">
    <property type="component" value="Unassembled WGS sequence"/>
</dbReference>
<proteinExistence type="predicted"/>
<dbReference type="AlphaFoldDB" id="A0A1M7Y4P0"/>
<evidence type="ECO:0000313" key="2">
    <source>
        <dbReference type="Proteomes" id="UP000184603"/>
    </source>
</evidence>
<protein>
    <submittedName>
        <fullName evidence="1">Uncharacterized protein</fullName>
    </submittedName>
</protein>
<dbReference type="STRING" id="1121416.SAMN02745220_01796"/>
<dbReference type="RefSeq" id="WP_159441262.1">
    <property type="nucleotide sequence ID" value="NZ_FRFE01000007.1"/>
</dbReference>
<dbReference type="EMBL" id="FRFE01000007">
    <property type="protein sequence ID" value="SHO47240.1"/>
    <property type="molecule type" value="Genomic_DNA"/>
</dbReference>
<evidence type="ECO:0000313" key="1">
    <source>
        <dbReference type="EMBL" id="SHO47240.1"/>
    </source>
</evidence>
<accession>A0A1M7Y4P0</accession>
<keyword evidence="2" id="KW-1185">Reference proteome</keyword>
<sequence>MTLQRLVIPAKPAVSCKQKRKVGQLPETVAGCRIFDKTGLSASQPTRRLFAVADM</sequence>
<reference evidence="1 2" key="1">
    <citation type="submission" date="2016-12" db="EMBL/GenBank/DDBJ databases">
        <authorList>
            <person name="Song W.-J."/>
            <person name="Kurnit D.M."/>
        </authorList>
    </citation>
    <scope>NUCLEOTIDE SEQUENCE [LARGE SCALE GENOMIC DNA]</scope>
    <source>
        <strain evidence="1 2">DSM 18488</strain>
    </source>
</reference>
<gene>
    <name evidence="1" type="ORF">SAMN02745220_01796</name>
</gene>
<name>A0A1M7Y4P0_9BACT</name>
<organism evidence="1 2">
    <name type="scientific">Desulfopila aestuarii DSM 18488</name>
    <dbReference type="NCBI Taxonomy" id="1121416"/>
    <lineage>
        <taxon>Bacteria</taxon>
        <taxon>Pseudomonadati</taxon>
        <taxon>Thermodesulfobacteriota</taxon>
        <taxon>Desulfobulbia</taxon>
        <taxon>Desulfobulbales</taxon>
        <taxon>Desulfocapsaceae</taxon>
        <taxon>Desulfopila</taxon>
    </lineage>
</organism>